<dbReference type="Proteomes" id="UP001281761">
    <property type="component" value="Unassembled WGS sequence"/>
</dbReference>
<comment type="caution">
    <text evidence="1">The sequence shown here is derived from an EMBL/GenBank/DDBJ whole genome shotgun (WGS) entry which is preliminary data.</text>
</comment>
<evidence type="ECO:0000313" key="2">
    <source>
        <dbReference type="Proteomes" id="UP001281761"/>
    </source>
</evidence>
<reference evidence="1 2" key="1">
    <citation type="journal article" date="2022" name="bioRxiv">
        <title>Genomics of Preaxostyla Flagellates Illuminates Evolutionary Transitions and the Path Towards Mitochondrial Loss.</title>
        <authorList>
            <person name="Novak L.V.F."/>
            <person name="Treitli S.C."/>
            <person name="Pyrih J."/>
            <person name="Halakuc P."/>
            <person name="Pipaliya S.V."/>
            <person name="Vacek V."/>
            <person name="Brzon O."/>
            <person name="Soukal P."/>
            <person name="Eme L."/>
            <person name="Dacks J.B."/>
            <person name="Karnkowska A."/>
            <person name="Elias M."/>
            <person name="Hampl V."/>
        </authorList>
    </citation>
    <scope>NUCLEOTIDE SEQUENCE [LARGE SCALE GENOMIC DNA]</scope>
    <source>
        <strain evidence="1">NAU3</strain>
        <tissue evidence="1">Gut</tissue>
    </source>
</reference>
<gene>
    <name evidence="1" type="ORF">BLNAU_19972</name>
</gene>
<sequence length="70" mass="7805">METAQILVIALTPIASRIPILQRVSLSYQKPVISAGNQGFKPCSCFFSVHISPPHHVDVDFCFTWFSEPT</sequence>
<name>A0ABQ9X0M1_9EUKA</name>
<evidence type="ECO:0000313" key="1">
    <source>
        <dbReference type="EMBL" id="KAK2945123.1"/>
    </source>
</evidence>
<accession>A0ABQ9X0M1</accession>
<proteinExistence type="predicted"/>
<organism evidence="1 2">
    <name type="scientific">Blattamonas nauphoetae</name>
    <dbReference type="NCBI Taxonomy" id="2049346"/>
    <lineage>
        <taxon>Eukaryota</taxon>
        <taxon>Metamonada</taxon>
        <taxon>Preaxostyla</taxon>
        <taxon>Oxymonadida</taxon>
        <taxon>Blattamonas</taxon>
    </lineage>
</organism>
<protein>
    <submittedName>
        <fullName evidence="1">Uncharacterized protein</fullName>
    </submittedName>
</protein>
<dbReference type="EMBL" id="JARBJD010000272">
    <property type="protein sequence ID" value="KAK2945123.1"/>
    <property type="molecule type" value="Genomic_DNA"/>
</dbReference>
<keyword evidence="2" id="KW-1185">Reference proteome</keyword>